<evidence type="ECO:0000313" key="3">
    <source>
        <dbReference type="EMBL" id="CAF0746065.1"/>
    </source>
</evidence>
<proteinExistence type="predicted"/>
<dbReference type="Proteomes" id="UP000663828">
    <property type="component" value="Unassembled WGS sequence"/>
</dbReference>
<organism evidence="3 5">
    <name type="scientific">Adineta ricciae</name>
    <name type="common">Rotifer</name>
    <dbReference type="NCBI Taxonomy" id="249248"/>
    <lineage>
        <taxon>Eukaryota</taxon>
        <taxon>Metazoa</taxon>
        <taxon>Spiralia</taxon>
        <taxon>Gnathifera</taxon>
        <taxon>Rotifera</taxon>
        <taxon>Eurotatoria</taxon>
        <taxon>Bdelloidea</taxon>
        <taxon>Adinetida</taxon>
        <taxon>Adinetidae</taxon>
        <taxon>Adineta</taxon>
    </lineage>
</organism>
<evidence type="ECO:0000313" key="5">
    <source>
        <dbReference type="Proteomes" id="UP000663828"/>
    </source>
</evidence>
<dbReference type="EMBL" id="CAJNOJ010000013">
    <property type="protein sequence ID" value="CAF0800076.1"/>
    <property type="molecule type" value="Genomic_DNA"/>
</dbReference>
<accession>A0A813NZN3</accession>
<dbReference type="Proteomes" id="UP000663852">
    <property type="component" value="Unassembled WGS sequence"/>
</dbReference>
<name>A0A813NZN3_ADIRI</name>
<feature type="signal peptide" evidence="2">
    <location>
        <begin position="1"/>
        <end position="20"/>
    </location>
</feature>
<sequence>MIVFYTLVSLFICFYRPISTLSCYDCASTFPGNNVCLPECSQTTQLNSTCLLTRDIPLDDDYSGSVRAAHINSEPFIFDAVDKYFIFGEEAVYQNPSVAVNWDWEYGPITYGCDTPGCNNPQYVNSLPNALKARIPNETLDRLLTGTLDSSCYVCDECLDEDVSTTDMSSCQPTLCPQHTCNFVATRSSTTGPAQCDGGWHFTSGCILSNEPAQVQMSIMYYIRSKTNVIYQLEATCHSDNCNNFTTFRQLKNAVTVDPDLTCLTSITTTTSSSTSSVSISSTTSSSTSSSSTATGSTSTTTRTSSSGGGSTSTSTTTSAPSSAKQVLINVKFIILTFLSLYIIKF</sequence>
<dbReference type="AlphaFoldDB" id="A0A813NZN3"/>
<dbReference type="OrthoDB" id="10043674at2759"/>
<comment type="caution">
    <text evidence="3">The sequence shown here is derived from an EMBL/GenBank/DDBJ whole genome shotgun (WGS) entry which is preliminary data.</text>
</comment>
<protein>
    <submittedName>
        <fullName evidence="3">Uncharacterized protein</fullName>
    </submittedName>
</protein>
<keyword evidence="5" id="KW-1185">Reference proteome</keyword>
<dbReference type="EMBL" id="CAJNOR010000004">
    <property type="protein sequence ID" value="CAF0746065.1"/>
    <property type="molecule type" value="Genomic_DNA"/>
</dbReference>
<reference evidence="3" key="1">
    <citation type="submission" date="2021-02" db="EMBL/GenBank/DDBJ databases">
        <authorList>
            <person name="Nowell W R."/>
        </authorList>
    </citation>
    <scope>NUCLEOTIDE SEQUENCE</scope>
</reference>
<evidence type="ECO:0000256" key="2">
    <source>
        <dbReference type="SAM" id="SignalP"/>
    </source>
</evidence>
<feature type="region of interest" description="Disordered" evidence="1">
    <location>
        <begin position="272"/>
        <end position="319"/>
    </location>
</feature>
<evidence type="ECO:0000313" key="4">
    <source>
        <dbReference type="EMBL" id="CAF0800076.1"/>
    </source>
</evidence>
<feature type="chain" id="PRO_5035596992" evidence="2">
    <location>
        <begin position="21"/>
        <end position="346"/>
    </location>
</feature>
<evidence type="ECO:0000256" key="1">
    <source>
        <dbReference type="SAM" id="MobiDB-lite"/>
    </source>
</evidence>
<keyword evidence="2" id="KW-0732">Signal</keyword>
<gene>
    <name evidence="4" type="ORF">EDS130_LOCUS4803</name>
    <name evidence="3" type="ORF">XAT740_LOCUS163</name>
</gene>